<dbReference type="Gene3D" id="3.90.1150.30">
    <property type="match status" value="1"/>
</dbReference>
<dbReference type="Proteomes" id="UP001231941">
    <property type="component" value="Unassembled WGS sequence"/>
</dbReference>
<keyword evidence="1" id="KW-0238">DNA-binding</keyword>
<sequence>MDYDDLKIYCAEKQGAREDYPFGPEPLVIKVSSKMFALISDGEKYPSISLKCDPFLAEILREKYAAITAGYHLNKKHWNTVLIDGSIPEDEIMEMIDQSYQLVFKSLKKTEREMIMNA</sequence>
<dbReference type="InterPro" id="IPR038056">
    <property type="entry name" value="YjbR-like_sf"/>
</dbReference>
<gene>
    <name evidence="1" type="ORF">Q5Y73_03035</name>
</gene>
<dbReference type="GO" id="GO:0003677">
    <property type="term" value="F:DNA binding"/>
    <property type="evidence" value="ECO:0007669"/>
    <property type="project" value="UniProtKB-KW"/>
</dbReference>
<dbReference type="SUPFAM" id="SSF142906">
    <property type="entry name" value="YjbR-like"/>
    <property type="match status" value="1"/>
</dbReference>
<organism evidence="1 2">
    <name type="scientific">Chengkuizengella axinellae</name>
    <dbReference type="NCBI Taxonomy" id="3064388"/>
    <lineage>
        <taxon>Bacteria</taxon>
        <taxon>Bacillati</taxon>
        <taxon>Bacillota</taxon>
        <taxon>Bacilli</taxon>
        <taxon>Bacillales</taxon>
        <taxon>Paenibacillaceae</taxon>
        <taxon>Chengkuizengella</taxon>
    </lineage>
</organism>
<keyword evidence="2" id="KW-1185">Reference proteome</keyword>
<dbReference type="EMBL" id="JAVAMP010000001">
    <property type="protein sequence ID" value="MDP5273069.1"/>
    <property type="molecule type" value="Genomic_DNA"/>
</dbReference>
<evidence type="ECO:0000313" key="2">
    <source>
        <dbReference type="Proteomes" id="UP001231941"/>
    </source>
</evidence>
<dbReference type="RefSeq" id="WP_305990361.1">
    <property type="nucleotide sequence ID" value="NZ_JAVAMP010000001.1"/>
</dbReference>
<comment type="caution">
    <text evidence="1">The sequence shown here is derived from an EMBL/GenBank/DDBJ whole genome shotgun (WGS) entry which is preliminary data.</text>
</comment>
<dbReference type="PANTHER" id="PTHR35145">
    <property type="entry name" value="CYTOPLASMIC PROTEIN-RELATED"/>
    <property type="match status" value="1"/>
</dbReference>
<dbReference type="InterPro" id="IPR007351">
    <property type="entry name" value="YjbR"/>
</dbReference>
<evidence type="ECO:0000313" key="1">
    <source>
        <dbReference type="EMBL" id="MDP5273069.1"/>
    </source>
</evidence>
<dbReference type="InterPro" id="IPR058532">
    <property type="entry name" value="YjbR/MT2646/Rv2570-like"/>
</dbReference>
<reference evidence="1 2" key="1">
    <citation type="submission" date="2023-08" db="EMBL/GenBank/DDBJ databases">
        <authorList>
            <person name="Park J.-S."/>
        </authorList>
    </citation>
    <scope>NUCLEOTIDE SEQUENCE [LARGE SCALE GENOMIC DNA]</scope>
    <source>
        <strain evidence="1 2">2205SS18-9</strain>
    </source>
</reference>
<dbReference type="Pfam" id="PF04237">
    <property type="entry name" value="YjbR"/>
    <property type="match status" value="1"/>
</dbReference>
<accession>A0ABT9IUN3</accession>
<protein>
    <submittedName>
        <fullName evidence="1">MmcQ/YjbR family DNA-binding protein</fullName>
    </submittedName>
</protein>
<dbReference type="PANTHER" id="PTHR35145:SF1">
    <property type="entry name" value="CYTOPLASMIC PROTEIN"/>
    <property type="match status" value="1"/>
</dbReference>
<proteinExistence type="predicted"/>
<name>A0ABT9IUN3_9BACL</name>